<feature type="domain" description="DUF4444" evidence="1">
    <location>
        <begin position="194"/>
        <end position="231"/>
    </location>
</feature>
<dbReference type="InterPro" id="IPR045864">
    <property type="entry name" value="aa-tRNA-synth_II/BPL/LPL"/>
</dbReference>
<protein>
    <submittedName>
        <fullName evidence="3">DUF4444 domain-containing protein</fullName>
    </submittedName>
</protein>
<dbReference type="Pfam" id="PF14563">
    <property type="entry name" value="DUF4444"/>
    <property type="match status" value="1"/>
</dbReference>
<organism evidence="3 4">
    <name type="scientific">Halovulum marinum</name>
    <dbReference type="NCBI Taxonomy" id="2662447"/>
    <lineage>
        <taxon>Bacteria</taxon>
        <taxon>Pseudomonadati</taxon>
        <taxon>Pseudomonadota</taxon>
        <taxon>Alphaproteobacteria</taxon>
        <taxon>Rhodobacterales</taxon>
        <taxon>Paracoccaceae</taxon>
        <taxon>Halovulum</taxon>
    </lineage>
</organism>
<comment type="caution">
    <text evidence="3">The sequence shown here is derived from an EMBL/GenBank/DDBJ whole genome shotgun (WGS) entry which is preliminary data.</text>
</comment>
<sequence>MTEAPTFPPLLRGVQAAAPFAAARRLAAEGCDGGTLVWSLSADRLQAALVLAPEVPLARAAAMLPLCGVGFANALGALSPPEVGVHLDWDGGVRVNGALAGDLRMAASGSDPAQVPDWLVVGLSVRLIPLDPEAPGATPDRTSLYDEGCAGVAPVTLLESWSRHTLSWIHRWSEDGAAPLHAEWRGLVHGLKSEVQVAGMSGVFLGTDEDFRMILKTPEGTRAIPLTALLTQTEDA</sequence>
<name>A0A6L5Z2A2_9RHOB</name>
<dbReference type="Pfam" id="PF16917">
    <property type="entry name" value="BPL_LplA_LipB_2"/>
    <property type="match status" value="1"/>
</dbReference>
<feature type="domain" description="BPL/LPL catalytic" evidence="2">
    <location>
        <begin position="7"/>
        <end position="185"/>
    </location>
</feature>
<dbReference type="SUPFAM" id="SSF55681">
    <property type="entry name" value="Class II aaRS and biotin synthetases"/>
    <property type="match status" value="1"/>
</dbReference>
<dbReference type="EMBL" id="WIND01000007">
    <property type="protein sequence ID" value="MSU90134.1"/>
    <property type="molecule type" value="Genomic_DNA"/>
</dbReference>
<dbReference type="InterPro" id="IPR004143">
    <property type="entry name" value="BPL_LPL_catalytic"/>
</dbReference>
<evidence type="ECO:0000313" key="4">
    <source>
        <dbReference type="Proteomes" id="UP000474957"/>
    </source>
</evidence>
<gene>
    <name evidence="3" type="ORF">GE300_10980</name>
</gene>
<reference evidence="3 4" key="1">
    <citation type="submission" date="2019-10" db="EMBL/GenBank/DDBJ databases">
        <title>Cognatihalovulum marinum gen. nov. sp. nov., a new member of the family Rhodobacteraceae isolated from deep seawater of the Northwest Indian Ocean.</title>
        <authorList>
            <person name="Ruan C."/>
            <person name="Wang J."/>
            <person name="Zheng X."/>
            <person name="Song L."/>
            <person name="Zhu Y."/>
            <person name="Huang Y."/>
            <person name="Lu Z."/>
            <person name="Du W."/>
            <person name="Huang L."/>
            <person name="Dai X."/>
        </authorList>
    </citation>
    <scope>NUCLEOTIDE SEQUENCE [LARGE SCALE GENOMIC DNA]</scope>
    <source>
        <strain evidence="3 4">2CG4</strain>
    </source>
</reference>
<proteinExistence type="predicted"/>
<evidence type="ECO:0000259" key="1">
    <source>
        <dbReference type="Pfam" id="PF14563"/>
    </source>
</evidence>
<keyword evidence="4" id="KW-1185">Reference proteome</keyword>
<accession>A0A6L5Z2A2</accession>
<evidence type="ECO:0000259" key="2">
    <source>
        <dbReference type="Pfam" id="PF16917"/>
    </source>
</evidence>
<dbReference type="Gene3D" id="2.30.30.100">
    <property type="match status" value="1"/>
</dbReference>
<dbReference type="Gene3D" id="3.30.930.10">
    <property type="entry name" value="Bira Bifunctional Protein, Domain 2"/>
    <property type="match status" value="1"/>
</dbReference>
<dbReference type="InterPro" id="IPR028044">
    <property type="entry name" value="DUF4444"/>
</dbReference>
<dbReference type="RefSeq" id="WP_154446621.1">
    <property type="nucleotide sequence ID" value="NZ_WIND01000007.1"/>
</dbReference>
<evidence type="ECO:0000313" key="3">
    <source>
        <dbReference type="EMBL" id="MSU90134.1"/>
    </source>
</evidence>
<dbReference type="AlphaFoldDB" id="A0A6L5Z2A2"/>
<dbReference type="Proteomes" id="UP000474957">
    <property type="component" value="Unassembled WGS sequence"/>
</dbReference>